<name>A0A9Q1BFZ6_HOLLE</name>
<keyword evidence="2" id="KW-1185">Reference proteome</keyword>
<dbReference type="Proteomes" id="UP001152320">
    <property type="component" value="Chromosome 19"/>
</dbReference>
<protein>
    <submittedName>
        <fullName evidence="1">Uncharacterized protein</fullName>
    </submittedName>
</protein>
<gene>
    <name evidence="1" type="ORF">HOLleu_36353</name>
</gene>
<proteinExistence type="predicted"/>
<dbReference type="EMBL" id="JAIZAY010000019">
    <property type="protein sequence ID" value="KAJ8023809.1"/>
    <property type="molecule type" value="Genomic_DNA"/>
</dbReference>
<reference evidence="1" key="1">
    <citation type="submission" date="2021-10" db="EMBL/GenBank/DDBJ databases">
        <title>Tropical sea cucumber genome reveals ecological adaptation and Cuvierian tubules defense mechanism.</title>
        <authorList>
            <person name="Chen T."/>
        </authorList>
    </citation>
    <scope>NUCLEOTIDE SEQUENCE</scope>
    <source>
        <strain evidence="1">Nanhai2018</strain>
        <tissue evidence="1">Muscle</tissue>
    </source>
</reference>
<evidence type="ECO:0000313" key="2">
    <source>
        <dbReference type="Proteomes" id="UP001152320"/>
    </source>
</evidence>
<comment type="caution">
    <text evidence="1">The sequence shown here is derived from an EMBL/GenBank/DDBJ whole genome shotgun (WGS) entry which is preliminary data.</text>
</comment>
<sequence length="184" mass="21373">MDIYTLTLVSESRVQENVIDYFCDRCNRKWQLLESSRNPVPTMGNVYHECRRFLDDIKTYEGSVEVIGYFCSGCDRKWPLNTWSAGTGPDLENTIRDLNASTGCLGEVQKYEEQAHVITYSCRLCREELLYKEWNGNPVPNTQHALRDHHHRTGCRGNICAYEENGNIVGYFCSSCKKEWLLQR</sequence>
<organism evidence="1 2">
    <name type="scientific">Holothuria leucospilota</name>
    <name type="common">Black long sea cucumber</name>
    <name type="synonym">Mertensiothuria leucospilota</name>
    <dbReference type="NCBI Taxonomy" id="206669"/>
    <lineage>
        <taxon>Eukaryota</taxon>
        <taxon>Metazoa</taxon>
        <taxon>Echinodermata</taxon>
        <taxon>Eleutherozoa</taxon>
        <taxon>Echinozoa</taxon>
        <taxon>Holothuroidea</taxon>
        <taxon>Aspidochirotacea</taxon>
        <taxon>Aspidochirotida</taxon>
        <taxon>Holothuriidae</taxon>
        <taxon>Holothuria</taxon>
    </lineage>
</organism>
<evidence type="ECO:0000313" key="1">
    <source>
        <dbReference type="EMBL" id="KAJ8023809.1"/>
    </source>
</evidence>
<accession>A0A9Q1BFZ6</accession>
<dbReference type="AlphaFoldDB" id="A0A9Q1BFZ6"/>